<reference evidence="2" key="1">
    <citation type="journal article" date="2020" name="Stud. Mycol.">
        <title>101 Dothideomycetes genomes: a test case for predicting lifestyles and emergence of pathogens.</title>
        <authorList>
            <person name="Haridas S."/>
            <person name="Albert R."/>
            <person name="Binder M."/>
            <person name="Bloem J."/>
            <person name="Labutti K."/>
            <person name="Salamov A."/>
            <person name="Andreopoulos B."/>
            <person name="Baker S."/>
            <person name="Barry K."/>
            <person name="Bills G."/>
            <person name="Bluhm B."/>
            <person name="Cannon C."/>
            <person name="Castanera R."/>
            <person name="Culley D."/>
            <person name="Daum C."/>
            <person name="Ezra D."/>
            <person name="Gonzalez J."/>
            <person name="Henrissat B."/>
            <person name="Kuo A."/>
            <person name="Liang C."/>
            <person name="Lipzen A."/>
            <person name="Lutzoni F."/>
            <person name="Magnuson J."/>
            <person name="Mondo S."/>
            <person name="Nolan M."/>
            <person name="Ohm R."/>
            <person name="Pangilinan J."/>
            <person name="Park H.-J."/>
            <person name="Ramirez L."/>
            <person name="Alfaro M."/>
            <person name="Sun H."/>
            <person name="Tritt A."/>
            <person name="Yoshinaga Y."/>
            <person name="Zwiers L.-H."/>
            <person name="Turgeon B."/>
            <person name="Goodwin S."/>
            <person name="Spatafora J."/>
            <person name="Crous P."/>
            <person name="Grigoriev I."/>
        </authorList>
    </citation>
    <scope>NUCLEOTIDE SEQUENCE</scope>
    <source>
        <strain evidence="2">CBS 119925</strain>
    </source>
</reference>
<organism evidence="2 3">
    <name type="scientific">Sporormia fimetaria CBS 119925</name>
    <dbReference type="NCBI Taxonomy" id="1340428"/>
    <lineage>
        <taxon>Eukaryota</taxon>
        <taxon>Fungi</taxon>
        <taxon>Dikarya</taxon>
        <taxon>Ascomycota</taxon>
        <taxon>Pezizomycotina</taxon>
        <taxon>Dothideomycetes</taxon>
        <taxon>Pleosporomycetidae</taxon>
        <taxon>Pleosporales</taxon>
        <taxon>Sporormiaceae</taxon>
        <taxon>Sporormia</taxon>
    </lineage>
</organism>
<dbReference type="AlphaFoldDB" id="A0A6A6V9E0"/>
<accession>A0A6A6V9E0</accession>
<protein>
    <submittedName>
        <fullName evidence="2">Uncharacterized protein</fullName>
    </submittedName>
</protein>
<dbReference type="EMBL" id="MU006573">
    <property type="protein sequence ID" value="KAF2747242.1"/>
    <property type="molecule type" value="Genomic_DNA"/>
</dbReference>
<evidence type="ECO:0000313" key="2">
    <source>
        <dbReference type="EMBL" id="KAF2747242.1"/>
    </source>
</evidence>
<feature type="compositionally biased region" description="Acidic residues" evidence="1">
    <location>
        <begin position="189"/>
        <end position="200"/>
    </location>
</feature>
<evidence type="ECO:0000256" key="1">
    <source>
        <dbReference type="SAM" id="MobiDB-lite"/>
    </source>
</evidence>
<feature type="region of interest" description="Disordered" evidence="1">
    <location>
        <begin position="185"/>
        <end position="210"/>
    </location>
</feature>
<sequence>MADSASRTTTSSRKSIRHKLHNLLTSVRRVYENLSNRTKALFHRKSKTTNSDTNETNIANPELRDHIHTLREQWNNLAPSMQIAQDLLTMWDEAKIHANVPNLRWARQTERKLDRYHWLRDQFTGPDVANMTPRKLGYLLERMQELLEQDKSCVDRYMENGEYLKRKENAAGLFKEDWSFENAWREGGEVEEEEEEEVDSLDASKKIVLE</sequence>
<keyword evidence="3" id="KW-1185">Reference proteome</keyword>
<evidence type="ECO:0000313" key="3">
    <source>
        <dbReference type="Proteomes" id="UP000799440"/>
    </source>
</evidence>
<dbReference type="Proteomes" id="UP000799440">
    <property type="component" value="Unassembled WGS sequence"/>
</dbReference>
<proteinExistence type="predicted"/>
<gene>
    <name evidence="2" type="ORF">M011DRAFT_458531</name>
</gene>
<name>A0A6A6V9E0_9PLEO</name>